<accession>A0A7R7VZL3</accession>
<organism evidence="1 2">
    <name type="scientific">Aspergillus kawachii</name>
    <name type="common">White koji mold</name>
    <name type="synonym">Aspergillus awamori var. kawachi</name>
    <dbReference type="NCBI Taxonomy" id="1069201"/>
    <lineage>
        <taxon>Eukaryota</taxon>
        <taxon>Fungi</taxon>
        <taxon>Dikarya</taxon>
        <taxon>Ascomycota</taxon>
        <taxon>Pezizomycotina</taxon>
        <taxon>Eurotiomycetes</taxon>
        <taxon>Eurotiomycetidae</taxon>
        <taxon>Eurotiales</taxon>
        <taxon>Aspergillaceae</taxon>
        <taxon>Aspergillus</taxon>
        <taxon>Aspergillus subgen. Circumdati</taxon>
    </lineage>
</organism>
<evidence type="ECO:0000313" key="2">
    <source>
        <dbReference type="Proteomes" id="UP000661280"/>
    </source>
</evidence>
<dbReference type="AlphaFoldDB" id="A0A7R7VZL3"/>
<dbReference type="SUPFAM" id="SSF51182">
    <property type="entry name" value="RmlC-like cupins"/>
    <property type="match status" value="1"/>
</dbReference>
<dbReference type="PANTHER" id="PTHR36169">
    <property type="entry name" value="ETHANOLAMINE UTILIZATION PROTEIN EUTQ"/>
    <property type="match status" value="1"/>
</dbReference>
<dbReference type="InterPro" id="IPR010424">
    <property type="entry name" value="EutQ"/>
</dbReference>
<dbReference type="Proteomes" id="UP000661280">
    <property type="component" value="Chromosome 1"/>
</dbReference>
<sequence length="136" mass="14915">MVLQVKSNTAMYNVPRYGDIPNIFFGTASFPTTIIDQTLTADIADLLGTSKSGEKNPIVGSWFRIEKGPESTPPTYSYDEVGVVIEGEINLRDEIGQTVTVRSGETFFFPRGSTITFSTDSYGLAWKCGGREMAKL</sequence>
<dbReference type="GeneID" id="64954982"/>
<proteinExistence type="predicted"/>
<reference evidence="1" key="2">
    <citation type="submission" date="2021-02" db="EMBL/GenBank/DDBJ databases">
        <title>Aspergillus luchuensis mut. kawachii IFO 4304 genome sequence.</title>
        <authorList>
            <person name="Mori K."/>
            <person name="Kadooka C."/>
            <person name="Goto M."/>
            <person name="Futagami T."/>
        </authorList>
    </citation>
    <scope>NUCLEOTIDE SEQUENCE</scope>
    <source>
        <strain evidence="1">IFO 4308</strain>
    </source>
</reference>
<name>A0A7R7VZL3_ASPKA</name>
<dbReference type="RefSeq" id="XP_041537423.1">
    <property type="nucleotide sequence ID" value="XM_041690135.1"/>
</dbReference>
<keyword evidence="2" id="KW-1185">Reference proteome</keyword>
<reference evidence="1" key="1">
    <citation type="submission" date="2021-01" db="EMBL/GenBank/DDBJ databases">
        <authorList>
            <consortium name="Aspergillus luchuensis mut. kawachii IFO 4304 genome sequencing consortium"/>
            <person name="Kazuki M."/>
            <person name="Futagami T."/>
        </authorList>
    </citation>
    <scope>NUCLEOTIDE SEQUENCE</scope>
    <source>
        <strain evidence="1">IFO 4308</strain>
    </source>
</reference>
<dbReference type="KEGG" id="aluc:AKAW2_10703S"/>
<dbReference type="OrthoDB" id="4985585at2759"/>
<evidence type="ECO:0000313" key="1">
    <source>
        <dbReference type="EMBL" id="BCR93657.1"/>
    </source>
</evidence>
<dbReference type="EMBL" id="AP024425">
    <property type="protein sequence ID" value="BCR93657.1"/>
    <property type="molecule type" value="Genomic_DNA"/>
</dbReference>
<evidence type="ECO:0008006" key="3">
    <source>
        <dbReference type="Google" id="ProtNLM"/>
    </source>
</evidence>
<gene>
    <name evidence="1" type="ORF">AKAW2_10703S</name>
</gene>
<dbReference type="Gene3D" id="2.60.120.10">
    <property type="entry name" value="Jelly Rolls"/>
    <property type="match status" value="1"/>
</dbReference>
<dbReference type="Pfam" id="PF06249">
    <property type="entry name" value="EutQ"/>
    <property type="match status" value="1"/>
</dbReference>
<protein>
    <recommendedName>
        <fullName evidence="3">(S)-ureidoglycine aminohydrolase cupin domain-containing protein</fullName>
    </recommendedName>
</protein>
<dbReference type="InterPro" id="IPR011051">
    <property type="entry name" value="RmlC_Cupin_sf"/>
</dbReference>
<dbReference type="InterPro" id="IPR014710">
    <property type="entry name" value="RmlC-like_jellyroll"/>
</dbReference>
<dbReference type="PANTHER" id="PTHR36169:SF1">
    <property type="entry name" value="ACETATE KINASE EUTQ"/>
    <property type="match status" value="1"/>
</dbReference>